<dbReference type="InterPro" id="IPR009000">
    <property type="entry name" value="Transl_B-barrel_sf"/>
</dbReference>
<dbReference type="Gene3D" id="2.40.30.60">
    <property type="entry name" value="RimM"/>
    <property type="match status" value="1"/>
</dbReference>
<comment type="subunit">
    <text evidence="5">Binds ribosomal protein uS19.</text>
</comment>
<dbReference type="Proteomes" id="UP000285951">
    <property type="component" value="Unassembled WGS sequence"/>
</dbReference>
<dbReference type="AlphaFoldDB" id="A0A7M4D7X7"/>
<protein>
    <recommendedName>
        <fullName evidence="5">Ribosome maturation factor RimM</fullName>
    </recommendedName>
</protein>
<comment type="function">
    <text evidence="5">An accessory protein needed during the final step in the assembly of 30S ribosomal subunit, possibly for assembly of the head region. Essential for efficient processing of 16S rRNA. May be needed both before and after RbfA during the maturation of 16S rRNA. It has affinity for free ribosomal 30S subunits but not for 70S ribosomes.</text>
</comment>
<dbReference type="Pfam" id="PF01782">
    <property type="entry name" value="RimM"/>
    <property type="match status" value="1"/>
</dbReference>
<dbReference type="GO" id="GO:0042274">
    <property type="term" value="P:ribosomal small subunit biogenesis"/>
    <property type="evidence" value="ECO:0007669"/>
    <property type="project" value="UniProtKB-UniRule"/>
</dbReference>
<comment type="subcellular location">
    <subcellularLocation>
        <location evidence="5">Cytoplasm</location>
    </subcellularLocation>
</comment>
<keyword evidence="10" id="KW-1185">Reference proteome</keyword>
<name>A0A7M4D7X7_9BACT</name>
<dbReference type="EMBL" id="QTZN02000031">
    <property type="protein sequence ID" value="MVB07961.1"/>
    <property type="molecule type" value="Genomic_DNA"/>
</dbReference>
<dbReference type="SUPFAM" id="SSF50447">
    <property type="entry name" value="Translation proteins"/>
    <property type="match status" value="1"/>
</dbReference>
<dbReference type="EMBL" id="WOTW01000031">
    <property type="protein sequence ID" value="MUP38756.1"/>
    <property type="molecule type" value="Genomic_DNA"/>
</dbReference>
<evidence type="ECO:0000313" key="9">
    <source>
        <dbReference type="EMBL" id="MVB07961.1"/>
    </source>
</evidence>
<dbReference type="GO" id="GO:0043022">
    <property type="term" value="F:ribosome binding"/>
    <property type="evidence" value="ECO:0007669"/>
    <property type="project" value="InterPro"/>
</dbReference>
<evidence type="ECO:0000256" key="3">
    <source>
        <dbReference type="ARBA" id="ARBA00022552"/>
    </source>
</evidence>
<evidence type="ECO:0000313" key="8">
    <source>
        <dbReference type="EMBL" id="MUP38756.1"/>
    </source>
</evidence>
<dbReference type="SUPFAM" id="SSF50346">
    <property type="entry name" value="PRC-barrel domain"/>
    <property type="match status" value="1"/>
</dbReference>
<evidence type="ECO:0000256" key="4">
    <source>
        <dbReference type="ARBA" id="ARBA00023186"/>
    </source>
</evidence>
<evidence type="ECO:0000259" key="6">
    <source>
        <dbReference type="Pfam" id="PF01782"/>
    </source>
</evidence>
<gene>
    <name evidence="5 8" type="primary">rimM</name>
    <name evidence="9" type="ORF">DWB62_013100</name>
    <name evidence="8" type="ORF">GNY23_13100</name>
</gene>
<dbReference type="Pfam" id="PF24986">
    <property type="entry name" value="PRC_RimM"/>
    <property type="match status" value="1"/>
</dbReference>
<evidence type="ECO:0000256" key="5">
    <source>
        <dbReference type="HAMAP-Rule" id="MF_00014"/>
    </source>
</evidence>
<comment type="domain">
    <text evidence="5">The PRC barrel domain binds ribosomal protein uS19.</text>
</comment>
<sequence length="213" mass="24227">MLKLLPKLKKLEQLAKRLQLKKVRKKLKLNIECMLKIEDCYLAGTFTKTHGVKGELVAKKNSNLLEKNKLESVFVDIDGGLVPFFIPKNGITPRNHSTVRIVIEDLDSEAKAQRFIGCDIYIPMKDAPEFIEEADDLDPNLLIGFLYIDEEKGELGEIEDIQDYSGNIVLVISVNNQEVLIPFAEQNFIEINEENKTITMETPDGLIDMYLSE</sequence>
<feature type="domain" description="RimM N-terminal" evidence="6">
    <location>
        <begin position="44"/>
        <end position="125"/>
    </location>
</feature>
<organism evidence="8 11">
    <name type="scientific">Labilibaculum euxinus</name>
    <dbReference type="NCBI Taxonomy" id="2686357"/>
    <lineage>
        <taxon>Bacteria</taxon>
        <taxon>Pseudomonadati</taxon>
        <taxon>Bacteroidota</taxon>
        <taxon>Bacteroidia</taxon>
        <taxon>Marinilabiliales</taxon>
        <taxon>Marinifilaceae</taxon>
        <taxon>Labilibaculum</taxon>
    </lineage>
</organism>
<dbReference type="GO" id="GO:0005840">
    <property type="term" value="C:ribosome"/>
    <property type="evidence" value="ECO:0007669"/>
    <property type="project" value="InterPro"/>
</dbReference>
<evidence type="ECO:0000256" key="2">
    <source>
        <dbReference type="ARBA" id="ARBA00022517"/>
    </source>
</evidence>
<dbReference type="OrthoDB" id="9810331at2"/>
<comment type="similarity">
    <text evidence="5">Belongs to the RimM family.</text>
</comment>
<dbReference type="PANTHER" id="PTHR33692">
    <property type="entry name" value="RIBOSOME MATURATION FACTOR RIMM"/>
    <property type="match status" value="1"/>
</dbReference>
<dbReference type="GO" id="GO:0006364">
    <property type="term" value="P:rRNA processing"/>
    <property type="evidence" value="ECO:0007669"/>
    <property type="project" value="UniProtKB-UniRule"/>
</dbReference>
<evidence type="ECO:0000259" key="7">
    <source>
        <dbReference type="Pfam" id="PF24986"/>
    </source>
</evidence>
<keyword evidence="1 5" id="KW-0963">Cytoplasm</keyword>
<reference evidence="8 11" key="2">
    <citation type="submission" date="2019-12" db="EMBL/GenBank/DDBJ databases">
        <title>Draft genome sequence of Labilibaculum sp. strain 44 isolated from deep waters of Black Sea.</title>
        <authorList>
            <person name="Yadav S."/>
            <person name="Villanueva L."/>
        </authorList>
    </citation>
    <scope>NUCLEOTIDE SEQUENCE [LARGE SCALE GENOMIC DNA]</scope>
    <source>
        <strain evidence="8 11">44</strain>
    </source>
</reference>
<evidence type="ECO:0000313" key="11">
    <source>
        <dbReference type="Proteomes" id="UP000462449"/>
    </source>
</evidence>
<keyword evidence="3 5" id="KW-0698">rRNA processing</keyword>
<feature type="domain" description="Ribosome maturation factor RimM PRC barrel" evidence="7">
    <location>
        <begin position="142"/>
        <end position="206"/>
    </location>
</feature>
<dbReference type="Proteomes" id="UP000462449">
    <property type="component" value="Unassembled WGS sequence"/>
</dbReference>
<proteinExistence type="inferred from homology"/>
<reference evidence="9 10" key="1">
    <citation type="submission" date="2019-11" db="EMBL/GenBank/DDBJ databases">
        <title>Draft genome sequence of Labilibaculum sp. strain SYP isolated from Black Sea.</title>
        <authorList>
            <person name="Yadav S."/>
            <person name="Villanueva L."/>
        </authorList>
    </citation>
    <scope>NUCLEOTIDE SEQUENCE [LARGE SCALE GENOMIC DNA]</scope>
    <source>
        <strain evidence="9 10">44</strain>
    </source>
</reference>
<dbReference type="PANTHER" id="PTHR33692:SF1">
    <property type="entry name" value="RIBOSOME MATURATION FACTOR RIMM"/>
    <property type="match status" value="1"/>
</dbReference>
<keyword evidence="4 5" id="KW-0143">Chaperone</keyword>
<evidence type="ECO:0000256" key="1">
    <source>
        <dbReference type="ARBA" id="ARBA00022490"/>
    </source>
</evidence>
<keyword evidence="2 5" id="KW-0690">Ribosome biogenesis</keyword>
<dbReference type="Gene3D" id="2.30.30.240">
    <property type="entry name" value="PRC-barrel domain"/>
    <property type="match status" value="1"/>
</dbReference>
<comment type="caution">
    <text evidence="8">The sequence shown here is derived from an EMBL/GenBank/DDBJ whole genome shotgun (WGS) entry which is preliminary data.</text>
</comment>
<accession>A0A7M4D7X7</accession>
<dbReference type="InterPro" id="IPR002676">
    <property type="entry name" value="RimM_N"/>
</dbReference>
<dbReference type="HAMAP" id="MF_00014">
    <property type="entry name" value="Ribosome_mat_RimM"/>
    <property type="match status" value="1"/>
</dbReference>
<dbReference type="InterPro" id="IPR056792">
    <property type="entry name" value="PRC_RimM"/>
</dbReference>
<dbReference type="NCBIfam" id="TIGR02273">
    <property type="entry name" value="16S_RimM"/>
    <property type="match status" value="1"/>
</dbReference>
<dbReference type="GO" id="GO:0005737">
    <property type="term" value="C:cytoplasm"/>
    <property type="evidence" value="ECO:0007669"/>
    <property type="project" value="UniProtKB-SubCell"/>
</dbReference>
<dbReference type="InterPro" id="IPR011033">
    <property type="entry name" value="PRC_barrel-like_sf"/>
</dbReference>
<evidence type="ECO:0000313" key="10">
    <source>
        <dbReference type="Proteomes" id="UP000285951"/>
    </source>
</evidence>
<dbReference type="InterPro" id="IPR036976">
    <property type="entry name" value="RimM_N_sf"/>
</dbReference>
<dbReference type="InterPro" id="IPR011961">
    <property type="entry name" value="RimM"/>
</dbReference>